<reference evidence="2" key="1">
    <citation type="submission" date="2020-02" db="EMBL/GenBank/DDBJ databases">
        <authorList>
            <person name="Meier V. D."/>
        </authorList>
    </citation>
    <scope>NUCLEOTIDE SEQUENCE</scope>
    <source>
        <strain evidence="2">AVDCRST_MAG14</strain>
    </source>
</reference>
<dbReference type="AlphaFoldDB" id="A0A6J4QU06"/>
<feature type="non-terminal residue" evidence="2">
    <location>
        <position position="42"/>
    </location>
</feature>
<gene>
    <name evidence="2" type="ORF">AVDCRST_MAG14-1454</name>
</gene>
<dbReference type="EMBL" id="CADCVG010000059">
    <property type="protein sequence ID" value="CAA9454861.1"/>
    <property type="molecule type" value="Genomic_DNA"/>
</dbReference>
<accession>A0A6J4QU06</accession>
<name>A0A6J4QU06_9ACTN</name>
<proteinExistence type="predicted"/>
<feature type="non-terminal residue" evidence="2">
    <location>
        <position position="1"/>
    </location>
</feature>
<protein>
    <submittedName>
        <fullName evidence="2">Uncharacterized protein</fullName>
    </submittedName>
</protein>
<evidence type="ECO:0000256" key="1">
    <source>
        <dbReference type="SAM" id="MobiDB-lite"/>
    </source>
</evidence>
<organism evidence="2">
    <name type="scientific">uncultured Rubrobacteraceae bacterium</name>
    <dbReference type="NCBI Taxonomy" id="349277"/>
    <lineage>
        <taxon>Bacteria</taxon>
        <taxon>Bacillati</taxon>
        <taxon>Actinomycetota</taxon>
        <taxon>Rubrobacteria</taxon>
        <taxon>Rubrobacterales</taxon>
        <taxon>Rubrobacteraceae</taxon>
        <taxon>environmental samples</taxon>
    </lineage>
</organism>
<sequence>CREACGRISEATRRRHTSRRYSSNEARGPRLRSSPCGSQRSR</sequence>
<evidence type="ECO:0000313" key="2">
    <source>
        <dbReference type="EMBL" id="CAA9454861.1"/>
    </source>
</evidence>
<feature type="region of interest" description="Disordered" evidence="1">
    <location>
        <begin position="1"/>
        <end position="42"/>
    </location>
</feature>